<dbReference type="EMBL" id="AYRZ02000011">
    <property type="protein sequence ID" value="PHT67675.1"/>
    <property type="molecule type" value="Genomic_DNA"/>
</dbReference>
<gene>
    <name evidence="1" type="ORF">T459_27162</name>
</gene>
<dbReference type="AlphaFoldDB" id="A0A2G2YD54"/>
<keyword evidence="2" id="KW-1185">Reference proteome</keyword>
<evidence type="ECO:0000313" key="2">
    <source>
        <dbReference type="Proteomes" id="UP000222542"/>
    </source>
</evidence>
<dbReference type="Gramene" id="PHT67675">
    <property type="protein sequence ID" value="PHT67675"/>
    <property type="gene ID" value="T459_27162"/>
</dbReference>
<reference evidence="1 2" key="1">
    <citation type="journal article" date="2014" name="Nat. Genet.">
        <title>Genome sequence of the hot pepper provides insights into the evolution of pungency in Capsicum species.</title>
        <authorList>
            <person name="Kim S."/>
            <person name="Park M."/>
            <person name="Yeom S.I."/>
            <person name="Kim Y.M."/>
            <person name="Lee J.M."/>
            <person name="Lee H.A."/>
            <person name="Seo E."/>
            <person name="Choi J."/>
            <person name="Cheong K."/>
            <person name="Kim K.T."/>
            <person name="Jung K."/>
            <person name="Lee G.W."/>
            <person name="Oh S.K."/>
            <person name="Bae C."/>
            <person name="Kim S.B."/>
            <person name="Lee H.Y."/>
            <person name="Kim S.Y."/>
            <person name="Kim M.S."/>
            <person name="Kang B.C."/>
            <person name="Jo Y.D."/>
            <person name="Yang H.B."/>
            <person name="Jeong H.J."/>
            <person name="Kang W.H."/>
            <person name="Kwon J.K."/>
            <person name="Shin C."/>
            <person name="Lim J.Y."/>
            <person name="Park J.H."/>
            <person name="Huh J.H."/>
            <person name="Kim J.S."/>
            <person name="Kim B.D."/>
            <person name="Cohen O."/>
            <person name="Paran I."/>
            <person name="Suh M.C."/>
            <person name="Lee S.B."/>
            <person name="Kim Y.K."/>
            <person name="Shin Y."/>
            <person name="Noh S.J."/>
            <person name="Park J."/>
            <person name="Seo Y.S."/>
            <person name="Kwon S.Y."/>
            <person name="Kim H.A."/>
            <person name="Park J.M."/>
            <person name="Kim H.J."/>
            <person name="Choi S.B."/>
            <person name="Bosland P.W."/>
            <person name="Reeves G."/>
            <person name="Jo S.H."/>
            <person name="Lee B.W."/>
            <person name="Cho H.T."/>
            <person name="Choi H.S."/>
            <person name="Lee M.S."/>
            <person name="Yu Y."/>
            <person name="Do Choi Y."/>
            <person name="Park B.S."/>
            <person name="van Deynze A."/>
            <person name="Ashrafi H."/>
            <person name="Hill T."/>
            <person name="Kim W.T."/>
            <person name="Pai H.S."/>
            <person name="Ahn H.K."/>
            <person name="Yeam I."/>
            <person name="Giovannoni J.J."/>
            <person name="Rose J.K."/>
            <person name="Sorensen I."/>
            <person name="Lee S.J."/>
            <person name="Kim R.W."/>
            <person name="Choi I.Y."/>
            <person name="Choi B.S."/>
            <person name="Lim J.S."/>
            <person name="Lee Y.H."/>
            <person name="Choi D."/>
        </authorList>
    </citation>
    <scope>NUCLEOTIDE SEQUENCE [LARGE SCALE GENOMIC DNA]</scope>
    <source>
        <strain evidence="2">cv. CM334</strain>
    </source>
</reference>
<protein>
    <submittedName>
        <fullName evidence="1">Uncharacterized protein</fullName>
    </submittedName>
</protein>
<proteinExistence type="predicted"/>
<sequence>MDGGEKSECPKMDYMQTLSSAYFSSVQNANKILVRTPNLRKLICEVLKFDGSFLIFDNLKKLFFFGFPSGVRYLHWSPTNPDSRRLGVTISSNTWKVNDEQFRKLNFLKLENHSFSEWDVSGGAFPCLEHLVLKRCQYLRVIPSRFEDMTTLKSIEVKSCKESLAESDMVNKEVQVEKLGN</sequence>
<comment type="caution">
    <text evidence="1">The sequence shown here is derived from an EMBL/GenBank/DDBJ whole genome shotgun (WGS) entry which is preliminary data.</text>
</comment>
<reference evidence="1 2" key="2">
    <citation type="journal article" date="2017" name="Genome Biol.">
        <title>New reference genome sequences of hot pepper reveal the massive evolution of plant disease-resistance genes by retroduplication.</title>
        <authorList>
            <person name="Kim S."/>
            <person name="Park J."/>
            <person name="Yeom S.I."/>
            <person name="Kim Y.M."/>
            <person name="Seo E."/>
            <person name="Kim K.T."/>
            <person name="Kim M.S."/>
            <person name="Lee J.M."/>
            <person name="Cheong K."/>
            <person name="Shin H.S."/>
            <person name="Kim S.B."/>
            <person name="Han K."/>
            <person name="Lee J."/>
            <person name="Park M."/>
            <person name="Lee H.A."/>
            <person name="Lee H.Y."/>
            <person name="Lee Y."/>
            <person name="Oh S."/>
            <person name="Lee J.H."/>
            <person name="Choi E."/>
            <person name="Choi E."/>
            <person name="Lee S.E."/>
            <person name="Jeon J."/>
            <person name="Kim H."/>
            <person name="Choi G."/>
            <person name="Song H."/>
            <person name="Lee J."/>
            <person name="Lee S.C."/>
            <person name="Kwon J.K."/>
            <person name="Lee H.Y."/>
            <person name="Koo N."/>
            <person name="Hong Y."/>
            <person name="Kim R.W."/>
            <person name="Kang W.H."/>
            <person name="Huh J.H."/>
            <person name="Kang B.C."/>
            <person name="Yang T.J."/>
            <person name="Lee Y.H."/>
            <person name="Bennetzen J.L."/>
            <person name="Choi D."/>
        </authorList>
    </citation>
    <scope>NUCLEOTIDE SEQUENCE [LARGE SCALE GENOMIC DNA]</scope>
    <source>
        <strain evidence="2">cv. CM334</strain>
    </source>
</reference>
<dbReference type="InterPro" id="IPR032675">
    <property type="entry name" value="LRR_dom_sf"/>
</dbReference>
<organism evidence="1 2">
    <name type="scientific">Capsicum annuum</name>
    <name type="common">Capsicum pepper</name>
    <dbReference type="NCBI Taxonomy" id="4072"/>
    <lineage>
        <taxon>Eukaryota</taxon>
        <taxon>Viridiplantae</taxon>
        <taxon>Streptophyta</taxon>
        <taxon>Embryophyta</taxon>
        <taxon>Tracheophyta</taxon>
        <taxon>Spermatophyta</taxon>
        <taxon>Magnoliopsida</taxon>
        <taxon>eudicotyledons</taxon>
        <taxon>Gunneridae</taxon>
        <taxon>Pentapetalae</taxon>
        <taxon>asterids</taxon>
        <taxon>lamiids</taxon>
        <taxon>Solanales</taxon>
        <taxon>Solanaceae</taxon>
        <taxon>Solanoideae</taxon>
        <taxon>Capsiceae</taxon>
        <taxon>Capsicum</taxon>
    </lineage>
</organism>
<dbReference type="PANTHER" id="PTHR15140">
    <property type="entry name" value="TUBULIN-SPECIFIC CHAPERONE E"/>
    <property type="match status" value="1"/>
</dbReference>
<dbReference type="SUPFAM" id="SSF52058">
    <property type="entry name" value="L domain-like"/>
    <property type="match status" value="1"/>
</dbReference>
<accession>A0A2G2YD54</accession>
<dbReference type="PANTHER" id="PTHR15140:SF42">
    <property type="entry name" value="LATE BLIGHT RESISTANCE PROTEIN R1-A-LIKE"/>
    <property type="match status" value="1"/>
</dbReference>
<evidence type="ECO:0000313" key="1">
    <source>
        <dbReference type="EMBL" id="PHT67675.1"/>
    </source>
</evidence>
<dbReference type="Gene3D" id="3.80.10.10">
    <property type="entry name" value="Ribonuclease Inhibitor"/>
    <property type="match status" value="1"/>
</dbReference>
<dbReference type="Proteomes" id="UP000222542">
    <property type="component" value="Unassembled WGS sequence"/>
</dbReference>
<name>A0A2G2YD54_CAPAN</name>